<feature type="repeat" description="ANK" evidence="3">
    <location>
        <begin position="255"/>
        <end position="287"/>
    </location>
</feature>
<feature type="repeat" description="ANK" evidence="3">
    <location>
        <begin position="477"/>
        <end position="503"/>
    </location>
</feature>
<dbReference type="Pfam" id="PF13637">
    <property type="entry name" value="Ank_4"/>
    <property type="match status" value="1"/>
</dbReference>
<keyword evidence="1" id="KW-0677">Repeat</keyword>
<feature type="repeat" description="ANK" evidence="3">
    <location>
        <begin position="148"/>
        <end position="180"/>
    </location>
</feature>
<proteinExistence type="predicted"/>
<feature type="repeat" description="ANK" evidence="3">
    <location>
        <begin position="290"/>
        <end position="322"/>
    </location>
</feature>
<sequence>MFKLAEKGTIDMRDGLVQETIACADRGDLPALRELLRQDPELAGSSWGYVTPLHFAVRSGHMDAVQLLLEHGADATEKMLGWQDDLVTKAQDRGYAALADLLARHLAERYRTSPEGSSLAELIKSRRKEAVLRELDASEERVHESDERGNTPMHWAVMTRQMWLIDALLERGADIGAKRADGATPLLLALDGDYFYRANRDLSPEVLRNPWFLVGYLIARGAEYDIWTAAALGDTEQVADLLDAEPSLVNAAGATGKRPIGYAAKHGHTVTVRLLLERGADPNAEERGATHGSALWSAVKDNHEAIVKLLLEHGANPNAGVEAGGSPLFIGMRNRHDALVNLLYAHGATVQIDSACCLGRIDLVGEMIHARPELMNNGGDFGPLCMAAGYGHMELVKLLIRSGADLNEPWYCNNFMGYATDAGMDMVRLLLESGANPNLANWLGVTYLHQAAWSGQVAYAQLLLEFGANIHAVDKEYETTPLGWAAKFGQLEMVRFLLEQGADPYPAHVESWTQPLTWAKRKGHEDIAALLLGSTK</sequence>
<dbReference type="PROSITE" id="PS50088">
    <property type="entry name" value="ANK_REPEAT"/>
    <property type="match status" value="7"/>
</dbReference>
<keyword evidence="5" id="KW-1185">Reference proteome</keyword>
<dbReference type="Proteomes" id="UP000317036">
    <property type="component" value="Unassembled WGS sequence"/>
</dbReference>
<name>A0A559KFN7_9BACL</name>
<comment type="caution">
    <text evidence="4">The sequence shown here is derived from an EMBL/GenBank/DDBJ whole genome shotgun (WGS) entry which is preliminary data.</text>
</comment>
<dbReference type="PANTHER" id="PTHR24171">
    <property type="entry name" value="ANKYRIN REPEAT DOMAIN-CONTAINING PROTEIN 39-RELATED"/>
    <property type="match status" value="1"/>
</dbReference>
<dbReference type="RefSeq" id="WP_144844358.1">
    <property type="nucleotide sequence ID" value="NZ_VNJI01000005.1"/>
</dbReference>
<dbReference type="Pfam" id="PF00023">
    <property type="entry name" value="Ank"/>
    <property type="match status" value="1"/>
</dbReference>
<dbReference type="InterPro" id="IPR036770">
    <property type="entry name" value="Ankyrin_rpt-contain_sf"/>
</dbReference>
<reference evidence="4 5" key="1">
    <citation type="submission" date="2019-07" db="EMBL/GenBank/DDBJ databases">
        <authorList>
            <person name="Kim J."/>
        </authorList>
    </citation>
    <scope>NUCLEOTIDE SEQUENCE [LARGE SCALE GENOMIC DNA]</scope>
    <source>
        <strain evidence="4 5">JC52</strain>
    </source>
</reference>
<evidence type="ECO:0000256" key="1">
    <source>
        <dbReference type="ARBA" id="ARBA00022737"/>
    </source>
</evidence>
<accession>A0A559KFN7</accession>
<dbReference type="SMART" id="SM00248">
    <property type="entry name" value="ANK"/>
    <property type="match status" value="9"/>
</dbReference>
<dbReference type="OrthoDB" id="5657095at2"/>
<dbReference type="Pfam" id="PF12796">
    <property type="entry name" value="Ank_2"/>
    <property type="match status" value="2"/>
</dbReference>
<evidence type="ECO:0000256" key="3">
    <source>
        <dbReference type="PROSITE-ProRule" id="PRU00023"/>
    </source>
</evidence>
<evidence type="ECO:0000313" key="5">
    <source>
        <dbReference type="Proteomes" id="UP000317036"/>
    </source>
</evidence>
<dbReference type="Gene3D" id="1.25.40.20">
    <property type="entry name" value="Ankyrin repeat-containing domain"/>
    <property type="match status" value="4"/>
</dbReference>
<dbReference type="AlphaFoldDB" id="A0A559KFN7"/>
<organism evidence="4 5">
    <name type="scientific">Paenibacillus cremeus</name>
    <dbReference type="NCBI Taxonomy" id="2163881"/>
    <lineage>
        <taxon>Bacteria</taxon>
        <taxon>Bacillati</taxon>
        <taxon>Bacillota</taxon>
        <taxon>Bacilli</taxon>
        <taxon>Bacillales</taxon>
        <taxon>Paenibacillaceae</taxon>
        <taxon>Paenibacillus</taxon>
    </lineage>
</organism>
<protein>
    <submittedName>
        <fullName evidence="4">Ankyrin repeat domain-containing protein</fullName>
    </submittedName>
</protein>
<dbReference type="SUPFAM" id="SSF48403">
    <property type="entry name" value="Ankyrin repeat"/>
    <property type="match status" value="2"/>
</dbReference>
<dbReference type="Pfam" id="PF13606">
    <property type="entry name" value="Ank_3"/>
    <property type="match status" value="1"/>
</dbReference>
<dbReference type="InterPro" id="IPR002110">
    <property type="entry name" value="Ankyrin_rpt"/>
</dbReference>
<dbReference type="EMBL" id="VNJI01000005">
    <property type="protein sequence ID" value="TVY10943.1"/>
    <property type="molecule type" value="Genomic_DNA"/>
</dbReference>
<feature type="repeat" description="ANK" evidence="3">
    <location>
        <begin position="379"/>
        <end position="407"/>
    </location>
</feature>
<feature type="repeat" description="ANK" evidence="3">
    <location>
        <begin position="48"/>
        <end position="74"/>
    </location>
</feature>
<evidence type="ECO:0000313" key="4">
    <source>
        <dbReference type="EMBL" id="TVY10943.1"/>
    </source>
</evidence>
<dbReference type="PANTHER" id="PTHR24171:SF9">
    <property type="entry name" value="ANKYRIN REPEAT DOMAIN-CONTAINING PROTEIN 39"/>
    <property type="match status" value="1"/>
</dbReference>
<evidence type="ECO:0000256" key="2">
    <source>
        <dbReference type="ARBA" id="ARBA00023043"/>
    </source>
</evidence>
<dbReference type="PRINTS" id="PR01415">
    <property type="entry name" value="ANKYRIN"/>
</dbReference>
<dbReference type="PROSITE" id="PS50297">
    <property type="entry name" value="ANK_REP_REGION"/>
    <property type="match status" value="6"/>
</dbReference>
<gene>
    <name evidence="4" type="ORF">FPZ49_05550</name>
</gene>
<feature type="repeat" description="ANK" evidence="3">
    <location>
        <begin position="443"/>
        <end position="475"/>
    </location>
</feature>
<keyword evidence="2 3" id="KW-0040">ANK repeat</keyword>